<dbReference type="AlphaFoldDB" id="A0A0N4U7T8"/>
<evidence type="ECO:0000313" key="2">
    <source>
        <dbReference type="EMBL" id="VDN57254.1"/>
    </source>
</evidence>
<organism evidence="3 5">
    <name type="scientific">Dracunculus medinensis</name>
    <name type="common">Guinea worm</name>
    <dbReference type="NCBI Taxonomy" id="318479"/>
    <lineage>
        <taxon>Eukaryota</taxon>
        <taxon>Metazoa</taxon>
        <taxon>Ecdysozoa</taxon>
        <taxon>Nematoda</taxon>
        <taxon>Chromadorea</taxon>
        <taxon>Rhabditida</taxon>
        <taxon>Spirurina</taxon>
        <taxon>Dracunculoidea</taxon>
        <taxon>Dracunculidae</taxon>
        <taxon>Dracunculus</taxon>
    </lineage>
</organism>
<reference evidence="5" key="1">
    <citation type="submission" date="2017-02" db="UniProtKB">
        <authorList>
            <consortium name="WormBaseParasite"/>
        </authorList>
    </citation>
    <scope>IDENTIFICATION</scope>
</reference>
<dbReference type="EMBL" id="UYYG01001159">
    <property type="protein sequence ID" value="VDN57254.1"/>
    <property type="molecule type" value="Genomic_DNA"/>
</dbReference>
<protein>
    <submittedName>
        <fullName evidence="5">PDZ domain-containing protein</fullName>
    </submittedName>
</protein>
<dbReference type="STRING" id="318479.A0A0N4U7T8"/>
<sequence>MYETNPALTRSSARKSRITDSFFEAKEKLEEIIESHKDEKLIPPFEGSSPGQTIITLSKDFINHTLGIELLPIYDLNHINRLRAVEICKIDSEGRVAADGRIKVGDHITEINQRPVYQLDYDFYGFKLIMSTFQMSISRAQAYLHEIQSTPHPSLTIDRPVESFLNSGFLVHLSPWFFLNI</sequence>
<dbReference type="InterPro" id="IPR036034">
    <property type="entry name" value="PDZ_sf"/>
</dbReference>
<dbReference type="WBParaSite" id="DME_0000306801-mRNA-1">
    <property type="protein sequence ID" value="DME_0000306801-mRNA-1"/>
    <property type="gene ID" value="DME_0000306801"/>
</dbReference>
<dbReference type="Proteomes" id="UP000274756">
    <property type="component" value="Unassembled WGS sequence"/>
</dbReference>
<gene>
    <name evidence="2" type="ORF">DME_LOCUS7227</name>
</gene>
<evidence type="ECO:0000313" key="5">
    <source>
        <dbReference type="WBParaSite" id="DME_0000306801-mRNA-1"/>
    </source>
</evidence>
<evidence type="ECO:0000313" key="4">
    <source>
        <dbReference type="Proteomes" id="UP000274756"/>
    </source>
</evidence>
<dbReference type="Proteomes" id="UP000038040">
    <property type="component" value="Unplaced"/>
</dbReference>
<proteinExistence type="predicted"/>
<dbReference type="InterPro" id="IPR001478">
    <property type="entry name" value="PDZ"/>
</dbReference>
<dbReference type="Gene3D" id="2.30.42.10">
    <property type="match status" value="1"/>
</dbReference>
<dbReference type="Pfam" id="PF00595">
    <property type="entry name" value="PDZ"/>
    <property type="match status" value="1"/>
</dbReference>
<evidence type="ECO:0000259" key="1">
    <source>
        <dbReference type="PROSITE" id="PS50106"/>
    </source>
</evidence>
<evidence type="ECO:0000313" key="3">
    <source>
        <dbReference type="Proteomes" id="UP000038040"/>
    </source>
</evidence>
<dbReference type="PROSITE" id="PS50106">
    <property type="entry name" value="PDZ"/>
    <property type="match status" value="1"/>
</dbReference>
<accession>A0A0N4U7T8</accession>
<keyword evidence="4" id="KW-1185">Reference proteome</keyword>
<feature type="domain" description="PDZ" evidence="1">
    <location>
        <begin position="54"/>
        <end position="122"/>
    </location>
</feature>
<dbReference type="OrthoDB" id="6264899at2759"/>
<reference evidence="2 4" key="2">
    <citation type="submission" date="2018-11" db="EMBL/GenBank/DDBJ databases">
        <authorList>
            <consortium name="Pathogen Informatics"/>
        </authorList>
    </citation>
    <scope>NUCLEOTIDE SEQUENCE [LARGE SCALE GENOMIC DNA]</scope>
</reference>
<name>A0A0N4U7T8_DRAME</name>
<dbReference type="SUPFAM" id="SSF50156">
    <property type="entry name" value="PDZ domain-like"/>
    <property type="match status" value="1"/>
</dbReference>